<dbReference type="RefSeq" id="WP_283424441.1">
    <property type="nucleotide sequence ID" value="NZ_FXTY01000001.1"/>
</dbReference>
<dbReference type="SUPFAM" id="SSF54523">
    <property type="entry name" value="Pili subunits"/>
    <property type="match status" value="1"/>
</dbReference>
<dbReference type="Proteomes" id="UP001157961">
    <property type="component" value="Unassembled WGS sequence"/>
</dbReference>
<reference evidence="2 3" key="1">
    <citation type="submission" date="2017-05" db="EMBL/GenBank/DDBJ databases">
        <authorList>
            <person name="Varghese N."/>
            <person name="Submissions S."/>
        </authorList>
    </citation>
    <scope>NUCLEOTIDE SEQUENCE [LARGE SCALE GENOMIC DNA]</scope>
    <source>
        <strain evidence="2 3">DSM 29734</strain>
    </source>
</reference>
<gene>
    <name evidence="2" type="ORF">SAMN06265373_101593</name>
</gene>
<dbReference type="PROSITE" id="PS00409">
    <property type="entry name" value="PROKAR_NTER_METHYL"/>
    <property type="match status" value="1"/>
</dbReference>
<evidence type="ECO:0000313" key="3">
    <source>
        <dbReference type="Proteomes" id="UP001157961"/>
    </source>
</evidence>
<keyword evidence="1" id="KW-1133">Transmembrane helix</keyword>
<name>A0ABY1NBI9_9RHOB</name>
<proteinExistence type="predicted"/>
<accession>A0ABY1NBI9</accession>
<dbReference type="NCBIfam" id="TIGR02532">
    <property type="entry name" value="IV_pilin_GFxxxE"/>
    <property type="match status" value="1"/>
</dbReference>
<dbReference type="EMBL" id="FXTY01000001">
    <property type="protein sequence ID" value="SMP05677.1"/>
    <property type="molecule type" value="Genomic_DNA"/>
</dbReference>
<comment type="caution">
    <text evidence="2">The sequence shown here is derived from an EMBL/GenBank/DDBJ whole genome shotgun (WGS) entry which is preliminary data.</text>
</comment>
<dbReference type="Pfam" id="PF07963">
    <property type="entry name" value="N_methyl"/>
    <property type="match status" value="1"/>
</dbReference>
<keyword evidence="1" id="KW-0472">Membrane</keyword>
<sequence length="149" mass="15810">MGRAITSDNSAGFSLIELLIAVAIMAVLAVGASLSIGRMQSGTPQDQALFQRNFDSLKELAITSGQSRGLQITTKGLQVAMQTPQGWRISEQVLAWRGKVTATVPPTASNAPDVEFLASGETTPFSIVFSRKGDMSRCQSDGFLGLTCK</sequence>
<keyword evidence="1" id="KW-0812">Transmembrane</keyword>
<evidence type="ECO:0000313" key="2">
    <source>
        <dbReference type="EMBL" id="SMP05677.1"/>
    </source>
</evidence>
<dbReference type="Gene3D" id="3.55.40.10">
    <property type="entry name" value="minor pseudopilin epsh domain"/>
    <property type="match status" value="1"/>
</dbReference>
<feature type="transmembrane region" description="Helical" evidence="1">
    <location>
        <begin position="12"/>
        <end position="34"/>
    </location>
</feature>
<keyword evidence="3" id="KW-1185">Reference proteome</keyword>
<protein>
    <submittedName>
        <fullName evidence="2">Type II secretion system protein H</fullName>
    </submittedName>
</protein>
<dbReference type="InterPro" id="IPR012902">
    <property type="entry name" value="N_methyl_site"/>
</dbReference>
<organism evidence="2 3">
    <name type="scientific">Shimia sagamensis</name>
    <dbReference type="NCBI Taxonomy" id="1566352"/>
    <lineage>
        <taxon>Bacteria</taxon>
        <taxon>Pseudomonadati</taxon>
        <taxon>Pseudomonadota</taxon>
        <taxon>Alphaproteobacteria</taxon>
        <taxon>Rhodobacterales</taxon>
        <taxon>Roseobacteraceae</taxon>
    </lineage>
</organism>
<dbReference type="InterPro" id="IPR045584">
    <property type="entry name" value="Pilin-like"/>
</dbReference>
<evidence type="ECO:0000256" key="1">
    <source>
        <dbReference type="SAM" id="Phobius"/>
    </source>
</evidence>